<gene>
    <name evidence="1" type="ORF">NCTC13337_01569</name>
</gene>
<reference evidence="1 2" key="1">
    <citation type="submission" date="2018-06" db="EMBL/GenBank/DDBJ databases">
        <authorList>
            <consortium name="Pathogen Informatics"/>
            <person name="Doyle S."/>
        </authorList>
    </citation>
    <scope>NUCLEOTIDE SEQUENCE [LARGE SCALE GENOMIC DNA]</scope>
    <source>
        <strain evidence="1 2">NCTC13337</strain>
    </source>
</reference>
<dbReference type="Proteomes" id="UP000254601">
    <property type="component" value="Unassembled WGS sequence"/>
</dbReference>
<evidence type="ECO:0000313" key="1">
    <source>
        <dbReference type="EMBL" id="SUO95757.1"/>
    </source>
</evidence>
<evidence type="ECO:0000313" key="2">
    <source>
        <dbReference type="Proteomes" id="UP000254601"/>
    </source>
</evidence>
<sequence length="59" mass="6864">MIEFFQEHAYTRDKFSALIVKDVYKRANKRSTLTIPATLQQLTSCPLCFSDIEASFLEF</sequence>
<keyword evidence="2" id="KW-1185">Reference proteome</keyword>
<protein>
    <submittedName>
        <fullName evidence="1">Uncharacterized protein</fullName>
    </submittedName>
</protein>
<dbReference type="EMBL" id="UHIC01000001">
    <property type="protein sequence ID" value="SUO95757.1"/>
    <property type="molecule type" value="Genomic_DNA"/>
</dbReference>
<organism evidence="1 2">
    <name type="scientific">Suttonella ornithocola</name>
    <dbReference type="NCBI Taxonomy" id="279832"/>
    <lineage>
        <taxon>Bacteria</taxon>
        <taxon>Pseudomonadati</taxon>
        <taxon>Pseudomonadota</taxon>
        <taxon>Gammaproteobacteria</taxon>
        <taxon>Cardiobacteriales</taxon>
        <taxon>Cardiobacteriaceae</taxon>
        <taxon>Suttonella</taxon>
    </lineage>
</organism>
<dbReference type="AlphaFoldDB" id="A0A380MWI1"/>
<proteinExistence type="predicted"/>
<name>A0A380MWI1_9GAMM</name>
<accession>A0A380MWI1</accession>